<protein>
    <submittedName>
        <fullName evidence="3">Uncharacterized protein</fullName>
    </submittedName>
</protein>
<keyword evidence="4" id="KW-1185">Reference proteome</keyword>
<feature type="compositionally biased region" description="Polar residues" evidence="2">
    <location>
        <begin position="196"/>
        <end position="222"/>
    </location>
</feature>
<feature type="coiled-coil region" evidence="1">
    <location>
        <begin position="1"/>
        <end position="138"/>
    </location>
</feature>
<reference evidence="3" key="1">
    <citation type="submission" date="2022-09" db="EMBL/GenBank/DDBJ databases">
        <title>Actin cytoskeleton and complex cell architecture in an #Asgard archaeon.</title>
        <authorList>
            <person name="Ponce Toledo R.I."/>
            <person name="Schleper C."/>
            <person name="Rodrigues Oliveira T."/>
            <person name="Wollweber F."/>
            <person name="Xu J."/>
            <person name="Rittmann S."/>
            <person name="Klingl A."/>
            <person name="Pilhofer M."/>
        </authorList>
    </citation>
    <scope>NUCLEOTIDE SEQUENCE</scope>
    <source>
        <strain evidence="3">B-35</strain>
    </source>
</reference>
<keyword evidence="1" id="KW-0175">Coiled coil</keyword>
<accession>A0ABY6HLE5</accession>
<evidence type="ECO:0000256" key="1">
    <source>
        <dbReference type="SAM" id="Coils"/>
    </source>
</evidence>
<evidence type="ECO:0000256" key="2">
    <source>
        <dbReference type="SAM" id="MobiDB-lite"/>
    </source>
</evidence>
<evidence type="ECO:0000313" key="3">
    <source>
        <dbReference type="EMBL" id="UYP44320.1"/>
    </source>
</evidence>
<dbReference type="Proteomes" id="UP001208689">
    <property type="component" value="Chromosome"/>
</dbReference>
<gene>
    <name evidence="3" type="ORF">NEF87_000605</name>
</gene>
<sequence>MEELIKIKEDEIAKLAKMKDALRGQVLKQKKEINALQVELDELKNASVSSDQTGKMEANTTIDILTSQNIEKDQKIEELSQKIITLQKELENSQQNASNLQESSKSYATDIEGMKLTLAEEKQKNSDLQKQLNDLIEKEKAAPLSPEKLMGQLKNGMFSLGKQNHSIETKIDQIIEQLSSSQSISMQTLPDKDTRSNTSTTKSSYISPGLAQSQEKISSRQSPPKDVVSRKPSDILKSRSDTKEKSISTSDSKPENSKSPKSTISSSQAPTHGIQTIEYPSDGAIKCPKCDKQEFAEQENKKKVIAYFPVKKYAKKYYCKACRTEWDYSV</sequence>
<feature type="region of interest" description="Disordered" evidence="2">
    <location>
        <begin position="182"/>
        <end position="282"/>
    </location>
</feature>
<feature type="compositionally biased region" description="Basic and acidic residues" evidence="2">
    <location>
        <begin position="227"/>
        <end position="258"/>
    </location>
</feature>
<organism evidence="3 4">
    <name type="scientific">Candidatus Lokiarchaeum ossiferum</name>
    <dbReference type="NCBI Taxonomy" id="2951803"/>
    <lineage>
        <taxon>Archaea</taxon>
        <taxon>Promethearchaeati</taxon>
        <taxon>Promethearchaeota</taxon>
        <taxon>Promethearchaeia</taxon>
        <taxon>Promethearchaeales</taxon>
        <taxon>Promethearchaeaceae</taxon>
        <taxon>Candidatus Lokiarchaeum</taxon>
    </lineage>
</organism>
<name>A0ABY6HLE5_9ARCH</name>
<proteinExistence type="predicted"/>
<evidence type="ECO:0000313" key="4">
    <source>
        <dbReference type="Proteomes" id="UP001208689"/>
    </source>
</evidence>
<dbReference type="EMBL" id="CP104013">
    <property type="protein sequence ID" value="UYP44320.1"/>
    <property type="molecule type" value="Genomic_DNA"/>
</dbReference>